<protein>
    <submittedName>
        <fullName evidence="1">Uncharacterized protein</fullName>
    </submittedName>
</protein>
<comment type="caution">
    <text evidence="1">The sequence shown here is derived from an EMBL/GenBank/DDBJ whole genome shotgun (WGS) entry which is preliminary data.</text>
</comment>
<dbReference type="EMBL" id="BMMS01000014">
    <property type="protein sequence ID" value="GGO90389.1"/>
    <property type="molecule type" value="Genomic_DNA"/>
</dbReference>
<organism evidence="1 2">
    <name type="scientific">Wenjunlia tyrosinilytica</name>
    <dbReference type="NCBI Taxonomy" id="1544741"/>
    <lineage>
        <taxon>Bacteria</taxon>
        <taxon>Bacillati</taxon>
        <taxon>Actinomycetota</taxon>
        <taxon>Actinomycetes</taxon>
        <taxon>Kitasatosporales</taxon>
        <taxon>Streptomycetaceae</taxon>
        <taxon>Wenjunlia</taxon>
    </lineage>
</organism>
<sequence>MSRDLNIICEICEELIDDGQGDLWIDYAQITAARDARARWERERAGCTPDRTQTIVGFGRVLEYPDPAPWRTHHKVCDPGFVPSAYVIEADRLRTWADLTLWTAKLMSMRWLEVTDWNQLLRGAVSTDGVRVRAVERQMVNNFF</sequence>
<gene>
    <name evidence="1" type="ORF">GCM10012280_35830</name>
</gene>
<proteinExistence type="predicted"/>
<accession>A0A917ZS08</accession>
<name>A0A917ZS08_9ACTN</name>
<keyword evidence="2" id="KW-1185">Reference proteome</keyword>
<dbReference type="RefSeq" id="WP_189132693.1">
    <property type="nucleotide sequence ID" value="NZ_BMMS01000014.1"/>
</dbReference>
<reference evidence="1" key="1">
    <citation type="journal article" date="2014" name="Int. J. Syst. Evol. Microbiol.">
        <title>Complete genome sequence of Corynebacterium casei LMG S-19264T (=DSM 44701T), isolated from a smear-ripened cheese.</title>
        <authorList>
            <consortium name="US DOE Joint Genome Institute (JGI-PGF)"/>
            <person name="Walter F."/>
            <person name="Albersmeier A."/>
            <person name="Kalinowski J."/>
            <person name="Ruckert C."/>
        </authorList>
    </citation>
    <scope>NUCLEOTIDE SEQUENCE</scope>
    <source>
        <strain evidence="1">CGMCC 4.7201</strain>
    </source>
</reference>
<reference evidence="1" key="2">
    <citation type="submission" date="2020-09" db="EMBL/GenBank/DDBJ databases">
        <authorList>
            <person name="Sun Q."/>
            <person name="Zhou Y."/>
        </authorList>
    </citation>
    <scope>NUCLEOTIDE SEQUENCE</scope>
    <source>
        <strain evidence="1">CGMCC 4.7201</strain>
    </source>
</reference>
<evidence type="ECO:0000313" key="2">
    <source>
        <dbReference type="Proteomes" id="UP000641932"/>
    </source>
</evidence>
<evidence type="ECO:0000313" key="1">
    <source>
        <dbReference type="EMBL" id="GGO90389.1"/>
    </source>
</evidence>
<dbReference type="Proteomes" id="UP000641932">
    <property type="component" value="Unassembled WGS sequence"/>
</dbReference>
<dbReference type="AlphaFoldDB" id="A0A917ZS08"/>